<feature type="chain" id="PRO_5020643935" evidence="2">
    <location>
        <begin position="22"/>
        <end position="343"/>
    </location>
</feature>
<dbReference type="RefSeq" id="WP_242478627.1">
    <property type="nucleotide sequence ID" value="NZ_CP181386.1"/>
</dbReference>
<accession>A0A4R2MKC1</accession>
<sequence length="343" mass="37121">MTLLQRLCAALLAVLTGTAAAAPYDPPYEVPAAVAADEAALRTLLPAGSRLIHGPLALPFGAHERGWLLAWRAPEPEAGVAVWYLAPRPGDAAHWRLLRLRDPEPADAFFDIELRAAFATGPEGARDLVLLERYTRAAPAGGERHDSARVLRRDGDGVRAVPELESLLDGVVDAAEARRRLAPAYARLLPTVKAELAAAFASLPVDVVDLTRLERLQRLQPGHPLYEVDDAANGYLALRGDGGRPGYVAALFRQADGGAVVAVQQRWPDAQRTRLLRRDGAGWNDLTAALLPGWRDSDDCTLPRRGLTVACADGRRWTWDGRSFQPLPPSTTKSSPRSPRSTS</sequence>
<dbReference type="AlphaFoldDB" id="A0A4R2MKC1"/>
<feature type="compositionally biased region" description="Low complexity" evidence="1">
    <location>
        <begin position="330"/>
        <end position="343"/>
    </location>
</feature>
<evidence type="ECO:0000256" key="1">
    <source>
        <dbReference type="SAM" id="MobiDB-lite"/>
    </source>
</evidence>
<evidence type="ECO:0000313" key="4">
    <source>
        <dbReference type="Proteomes" id="UP000295106"/>
    </source>
</evidence>
<reference evidence="3 4" key="1">
    <citation type="submission" date="2019-03" db="EMBL/GenBank/DDBJ databases">
        <title>Genomic Encyclopedia of Type Strains, Phase IV (KMG-IV): sequencing the most valuable type-strain genomes for metagenomic binning, comparative biology and taxonomic classification.</title>
        <authorList>
            <person name="Goeker M."/>
        </authorList>
    </citation>
    <scope>NUCLEOTIDE SEQUENCE [LARGE SCALE GENOMIC DNA]</scope>
    <source>
        <strain evidence="3 4">DSM 1709</strain>
    </source>
</reference>
<proteinExistence type="predicted"/>
<dbReference type="Proteomes" id="UP000295106">
    <property type="component" value="Unassembled WGS sequence"/>
</dbReference>
<dbReference type="GeneID" id="99687068"/>
<evidence type="ECO:0000256" key="2">
    <source>
        <dbReference type="SAM" id="SignalP"/>
    </source>
</evidence>
<organism evidence="3 4">
    <name type="scientific">Rubrivivax gelatinosus</name>
    <name type="common">Rhodocyclus gelatinosus</name>
    <name type="synonym">Rhodopseudomonas gelatinosa</name>
    <dbReference type="NCBI Taxonomy" id="28068"/>
    <lineage>
        <taxon>Bacteria</taxon>
        <taxon>Pseudomonadati</taxon>
        <taxon>Pseudomonadota</taxon>
        <taxon>Betaproteobacteria</taxon>
        <taxon>Burkholderiales</taxon>
        <taxon>Sphaerotilaceae</taxon>
        <taxon>Rubrivivax</taxon>
    </lineage>
</organism>
<name>A0A4R2MKC1_RUBGE</name>
<feature type="signal peptide" evidence="2">
    <location>
        <begin position="1"/>
        <end position="21"/>
    </location>
</feature>
<dbReference type="EMBL" id="SLXD01000001">
    <property type="protein sequence ID" value="TCP05467.1"/>
    <property type="molecule type" value="Genomic_DNA"/>
</dbReference>
<feature type="region of interest" description="Disordered" evidence="1">
    <location>
        <begin position="319"/>
        <end position="343"/>
    </location>
</feature>
<protein>
    <submittedName>
        <fullName evidence="3">Uncharacterized protein</fullName>
    </submittedName>
</protein>
<keyword evidence="2" id="KW-0732">Signal</keyword>
<gene>
    <name evidence="3" type="ORF">EV684_101339</name>
</gene>
<comment type="caution">
    <text evidence="3">The sequence shown here is derived from an EMBL/GenBank/DDBJ whole genome shotgun (WGS) entry which is preliminary data.</text>
</comment>
<evidence type="ECO:0000313" key="3">
    <source>
        <dbReference type="EMBL" id="TCP05467.1"/>
    </source>
</evidence>